<evidence type="ECO:0000313" key="4">
    <source>
        <dbReference type="Proteomes" id="UP000000925"/>
    </source>
</evidence>
<dbReference type="AlphaFoldDB" id="D5EPU9"/>
<dbReference type="Proteomes" id="UP000000925">
    <property type="component" value="Chromosome"/>
</dbReference>
<reference evidence="3 4" key="1">
    <citation type="journal article" date="2010" name="Stand. Genomic Sci.">
        <title>Complete genome sequence of Coraliomargarita akajimensis type strain (04OKA010-24).</title>
        <authorList>
            <person name="Mavromatis K."/>
            <person name="Abt B."/>
            <person name="Brambilla E."/>
            <person name="Lapidus A."/>
            <person name="Copeland A."/>
            <person name="Deshpande S."/>
            <person name="Nolan M."/>
            <person name="Lucas S."/>
            <person name="Tice H."/>
            <person name="Cheng J.F."/>
            <person name="Han C."/>
            <person name="Detter J.C."/>
            <person name="Woyke T."/>
            <person name="Goodwin L."/>
            <person name="Pitluck S."/>
            <person name="Held B."/>
            <person name="Brettin T."/>
            <person name="Tapia R."/>
            <person name="Ivanova N."/>
            <person name="Mikhailova N."/>
            <person name="Pati A."/>
            <person name="Liolios K."/>
            <person name="Chen A."/>
            <person name="Palaniappan K."/>
            <person name="Land M."/>
            <person name="Hauser L."/>
            <person name="Chang Y.J."/>
            <person name="Jeffries C.D."/>
            <person name="Rohde M."/>
            <person name="Goker M."/>
            <person name="Bristow J."/>
            <person name="Eisen J.A."/>
            <person name="Markowitz V."/>
            <person name="Hugenholtz P."/>
            <person name="Klenk H.P."/>
            <person name="Kyrpides N.C."/>
        </authorList>
    </citation>
    <scope>NUCLEOTIDE SEQUENCE [LARGE SCALE GENOMIC DNA]</scope>
    <source>
        <strain evidence="4">DSM 45221 / IAM 15411 / JCM 23193 / KCTC 12865</strain>
    </source>
</reference>
<dbReference type="InterPro" id="IPR006442">
    <property type="entry name" value="Antitoxin_Phd/YefM"/>
</dbReference>
<dbReference type="STRING" id="583355.Caka_2667"/>
<sequence>MKRWKISEAKARLSEVVSSCVEEPQVLYNREKPVAALIDMEEYEQFLEYKKSQRKKTMAEWLEELDEIKKQEPGDFELPPRTSRPIPYLDEWIDE</sequence>
<organism evidence="3 4">
    <name type="scientific">Coraliomargarita akajimensis (strain DSM 45221 / IAM 15411 / JCM 23193 / KCTC 12865 / 04OKA010-24)</name>
    <dbReference type="NCBI Taxonomy" id="583355"/>
    <lineage>
        <taxon>Bacteria</taxon>
        <taxon>Pseudomonadati</taxon>
        <taxon>Verrucomicrobiota</taxon>
        <taxon>Opitutia</taxon>
        <taxon>Puniceicoccales</taxon>
        <taxon>Coraliomargaritaceae</taxon>
        <taxon>Coraliomargarita</taxon>
    </lineage>
</organism>
<evidence type="ECO:0000256" key="2">
    <source>
        <dbReference type="RuleBase" id="RU362080"/>
    </source>
</evidence>
<keyword evidence="4" id="KW-1185">Reference proteome</keyword>
<protein>
    <recommendedName>
        <fullName evidence="2">Antitoxin</fullName>
    </recommendedName>
</protein>
<accession>D5EPU9</accession>
<dbReference type="eggNOG" id="COG2161">
    <property type="taxonomic scope" value="Bacteria"/>
</dbReference>
<dbReference type="HOGENOM" id="CLU_182794_0_0_0"/>
<dbReference type="InterPro" id="IPR036165">
    <property type="entry name" value="YefM-like_sf"/>
</dbReference>
<dbReference type="NCBIfam" id="TIGR01552">
    <property type="entry name" value="phd_fam"/>
    <property type="match status" value="1"/>
</dbReference>
<evidence type="ECO:0000313" key="3">
    <source>
        <dbReference type="EMBL" id="ADE55682.1"/>
    </source>
</evidence>
<dbReference type="EMBL" id="CP001998">
    <property type="protein sequence ID" value="ADE55682.1"/>
    <property type="molecule type" value="Genomic_DNA"/>
</dbReference>
<name>D5EPU9_CORAD</name>
<dbReference type="Gene3D" id="3.40.1620.10">
    <property type="entry name" value="YefM-like domain"/>
    <property type="match status" value="1"/>
</dbReference>
<dbReference type="OrthoDB" id="8819837at2"/>
<comment type="similarity">
    <text evidence="1 2">Belongs to the phD/YefM antitoxin family.</text>
</comment>
<dbReference type="Pfam" id="PF02604">
    <property type="entry name" value="PhdYeFM_antitox"/>
    <property type="match status" value="1"/>
</dbReference>
<dbReference type="RefSeq" id="WP_013044404.1">
    <property type="nucleotide sequence ID" value="NC_014008.1"/>
</dbReference>
<proteinExistence type="inferred from homology"/>
<evidence type="ECO:0000256" key="1">
    <source>
        <dbReference type="ARBA" id="ARBA00009981"/>
    </source>
</evidence>
<comment type="function">
    <text evidence="2">Antitoxin component of a type II toxin-antitoxin (TA) system.</text>
</comment>
<dbReference type="KEGG" id="caa:Caka_2667"/>
<gene>
    <name evidence="3" type="ordered locus">Caka_2667</name>
</gene>
<dbReference type="SUPFAM" id="SSF143120">
    <property type="entry name" value="YefM-like"/>
    <property type="match status" value="1"/>
</dbReference>